<sequence length="185" mass="20555">MPYIRTTFIFAVAAMLLRGVRGGEIDARIVQRAVNMGVSALQDDTVDLDTNLNDFQGSLFGAPPTPSVLMRVLWCPQITFSGDVKQPFRVGTENLILEAEGTSSTQNNMADYRTAVNIACDRFQNQDCKRAADKVPESDKNECDAQKDQCQDSLNNPPTPRTYRVRMSNDDNTDAICDIDIPEPF</sequence>
<feature type="chain" id="PRO_5042875417" evidence="2">
    <location>
        <begin position="23"/>
        <end position="185"/>
    </location>
</feature>
<accession>A0AAN7V165</accession>
<reference evidence="3 4" key="1">
    <citation type="submission" date="2023-10" db="EMBL/GenBank/DDBJ databases">
        <title>Draft genome sequence of Xylaria bambusicola isolate GMP-LS, the root and basal stem rot pathogen of sugarcane in Indonesia.</title>
        <authorList>
            <person name="Selvaraj P."/>
            <person name="Muralishankar V."/>
            <person name="Muruganantham S."/>
            <person name="Sp S."/>
            <person name="Haryani S."/>
            <person name="Lau K.J.X."/>
            <person name="Naqvi N.I."/>
        </authorList>
    </citation>
    <scope>NUCLEOTIDE SEQUENCE [LARGE SCALE GENOMIC DNA]</scope>
    <source>
        <strain evidence="3">GMP-LS</strain>
    </source>
</reference>
<dbReference type="EMBL" id="JAWHQM010000065">
    <property type="protein sequence ID" value="KAK5636256.1"/>
    <property type="molecule type" value="Genomic_DNA"/>
</dbReference>
<dbReference type="Proteomes" id="UP001305414">
    <property type="component" value="Unassembled WGS sequence"/>
</dbReference>
<feature type="signal peptide" evidence="2">
    <location>
        <begin position="1"/>
        <end position="22"/>
    </location>
</feature>
<keyword evidence="2" id="KW-0732">Signal</keyword>
<gene>
    <name evidence="3" type="ORF">RRF57_011968</name>
</gene>
<feature type="region of interest" description="Disordered" evidence="1">
    <location>
        <begin position="137"/>
        <end position="163"/>
    </location>
</feature>
<evidence type="ECO:0000256" key="2">
    <source>
        <dbReference type="SAM" id="SignalP"/>
    </source>
</evidence>
<evidence type="ECO:0000313" key="4">
    <source>
        <dbReference type="Proteomes" id="UP001305414"/>
    </source>
</evidence>
<dbReference type="AlphaFoldDB" id="A0AAN7V165"/>
<name>A0AAN7V165_9PEZI</name>
<evidence type="ECO:0000313" key="3">
    <source>
        <dbReference type="EMBL" id="KAK5636256.1"/>
    </source>
</evidence>
<proteinExistence type="predicted"/>
<keyword evidence="4" id="KW-1185">Reference proteome</keyword>
<evidence type="ECO:0000256" key="1">
    <source>
        <dbReference type="SAM" id="MobiDB-lite"/>
    </source>
</evidence>
<protein>
    <submittedName>
        <fullName evidence="3">Uncharacterized protein</fullName>
    </submittedName>
</protein>
<organism evidence="3 4">
    <name type="scientific">Xylaria bambusicola</name>
    <dbReference type="NCBI Taxonomy" id="326684"/>
    <lineage>
        <taxon>Eukaryota</taxon>
        <taxon>Fungi</taxon>
        <taxon>Dikarya</taxon>
        <taxon>Ascomycota</taxon>
        <taxon>Pezizomycotina</taxon>
        <taxon>Sordariomycetes</taxon>
        <taxon>Xylariomycetidae</taxon>
        <taxon>Xylariales</taxon>
        <taxon>Xylariaceae</taxon>
        <taxon>Xylaria</taxon>
    </lineage>
</organism>
<comment type="caution">
    <text evidence="3">The sequence shown here is derived from an EMBL/GenBank/DDBJ whole genome shotgun (WGS) entry which is preliminary data.</text>
</comment>
<feature type="compositionally biased region" description="Basic and acidic residues" evidence="1">
    <location>
        <begin position="137"/>
        <end position="150"/>
    </location>
</feature>